<protein>
    <submittedName>
        <fullName evidence="1">Uncharacterized protein</fullName>
    </submittedName>
</protein>
<comment type="caution">
    <text evidence="1">The sequence shown here is derived from an EMBL/GenBank/DDBJ whole genome shotgun (WGS) entry which is preliminary data.</text>
</comment>
<dbReference type="EMBL" id="AWUY01000083">
    <property type="protein sequence ID" value="ERJ77320.1"/>
    <property type="molecule type" value="Genomic_DNA"/>
</dbReference>
<gene>
    <name evidence="1" type="ORF">HMPREF0653_01176</name>
</gene>
<accession>A0ABN0NSU0</accession>
<name>A0ABN0NSU0_9BACT</name>
<proteinExistence type="predicted"/>
<organism evidence="1 2">
    <name type="scientific">Prevotella disiens JCM 6334 = ATCC 29426</name>
    <dbReference type="NCBI Taxonomy" id="1235811"/>
    <lineage>
        <taxon>Bacteria</taxon>
        <taxon>Pseudomonadati</taxon>
        <taxon>Bacteroidota</taxon>
        <taxon>Bacteroidia</taxon>
        <taxon>Bacteroidales</taxon>
        <taxon>Prevotellaceae</taxon>
        <taxon>Prevotella</taxon>
    </lineage>
</organism>
<evidence type="ECO:0000313" key="1">
    <source>
        <dbReference type="EMBL" id="ERJ77320.1"/>
    </source>
</evidence>
<evidence type="ECO:0000313" key="2">
    <source>
        <dbReference type="Proteomes" id="UP000016660"/>
    </source>
</evidence>
<keyword evidence="2" id="KW-1185">Reference proteome</keyword>
<dbReference type="Proteomes" id="UP000016660">
    <property type="component" value="Unassembled WGS sequence"/>
</dbReference>
<reference evidence="1 2" key="1">
    <citation type="submission" date="2013-06" db="EMBL/GenBank/DDBJ databases">
        <authorList>
            <person name="Weinstock G."/>
            <person name="Sodergren E."/>
            <person name="Lobos E.A."/>
            <person name="Fulton L."/>
            <person name="Fulton R."/>
            <person name="Courtney L."/>
            <person name="Fronick C."/>
            <person name="O'Laughlin M."/>
            <person name="Godfrey J."/>
            <person name="Wilson R.M."/>
            <person name="Miner T."/>
            <person name="Farmer C."/>
            <person name="Delehaunty K."/>
            <person name="Cordes M."/>
            <person name="Minx P."/>
            <person name="Tomlinson C."/>
            <person name="Chen J."/>
            <person name="Wollam A."/>
            <person name="Pepin K.H."/>
            <person name="Bhonagiri V."/>
            <person name="Zhang X."/>
            <person name="Warren W."/>
            <person name="Mitreva M."/>
            <person name="Mardis E.R."/>
            <person name="Wilson R.K."/>
        </authorList>
    </citation>
    <scope>NUCLEOTIDE SEQUENCE [LARGE SCALE GENOMIC DNA]</scope>
    <source>
        <strain evidence="1 2">ATCC 29426</strain>
    </source>
</reference>
<sequence length="46" mass="5069">MKNESYGADELLWIPGGMTLGGFSEAIIEPIKVKNANIYTTQIIIQ</sequence>